<evidence type="ECO:0000313" key="6">
    <source>
        <dbReference type="EMBL" id="RZO17535.1"/>
    </source>
</evidence>
<dbReference type="GO" id="GO:0005524">
    <property type="term" value="F:ATP binding"/>
    <property type="evidence" value="ECO:0007669"/>
    <property type="project" value="UniProtKB-KW"/>
</dbReference>
<organism evidence="6 7">
    <name type="scientific">SAR86 cluster bacterium</name>
    <dbReference type="NCBI Taxonomy" id="2030880"/>
    <lineage>
        <taxon>Bacteria</taxon>
        <taxon>Pseudomonadati</taxon>
        <taxon>Pseudomonadota</taxon>
        <taxon>Gammaproteobacteria</taxon>
        <taxon>SAR86 cluster</taxon>
    </lineage>
</organism>
<keyword evidence="2" id="KW-0067">ATP-binding</keyword>
<evidence type="ECO:0000256" key="1">
    <source>
        <dbReference type="ARBA" id="ARBA00022598"/>
    </source>
</evidence>
<accession>A0A520M8H9</accession>
<feature type="domain" description="Anticodon-binding" evidence="5">
    <location>
        <begin position="1"/>
        <end position="54"/>
    </location>
</feature>
<dbReference type="InterPro" id="IPR004154">
    <property type="entry name" value="Anticodon-bd"/>
</dbReference>
<dbReference type="AlphaFoldDB" id="A0A520M8H9"/>
<dbReference type="EMBL" id="SHBM01000028">
    <property type="protein sequence ID" value="RZO17535.1"/>
    <property type="molecule type" value="Genomic_DNA"/>
</dbReference>
<evidence type="ECO:0000259" key="5">
    <source>
        <dbReference type="Pfam" id="PF03129"/>
    </source>
</evidence>
<gene>
    <name evidence="6" type="ORF">EVB00_02180</name>
</gene>
<dbReference type="Proteomes" id="UP000318359">
    <property type="component" value="Unassembled WGS sequence"/>
</dbReference>
<sequence>EKISYKVREHSAAKVPVIMVIGKKEAEERTISVRRLGSDKNTSYDLDKIIDEISHESKPPQ</sequence>
<keyword evidence="4" id="KW-0030">Aminoacyl-tRNA synthetase</keyword>
<dbReference type="GO" id="GO:0006418">
    <property type="term" value="P:tRNA aminoacylation for protein translation"/>
    <property type="evidence" value="ECO:0007669"/>
    <property type="project" value="UniProtKB-ARBA"/>
</dbReference>
<feature type="non-terminal residue" evidence="6">
    <location>
        <position position="1"/>
    </location>
</feature>
<evidence type="ECO:0000256" key="4">
    <source>
        <dbReference type="ARBA" id="ARBA00023146"/>
    </source>
</evidence>
<dbReference type="InterPro" id="IPR036621">
    <property type="entry name" value="Anticodon-bd_dom_sf"/>
</dbReference>
<name>A0A520M8H9_9GAMM</name>
<protein>
    <recommendedName>
        <fullName evidence="5">Anticodon-binding domain-containing protein</fullName>
    </recommendedName>
</protein>
<keyword evidence="1" id="KW-0436">Ligase</keyword>
<reference evidence="6 7" key="1">
    <citation type="submission" date="2019-02" db="EMBL/GenBank/DDBJ databases">
        <title>Prokaryotic population dynamics and viral predation in marine succession experiment using metagenomics: the confinement effect.</title>
        <authorList>
            <person name="Haro-Moreno J.M."/>
            <person name="Rodriguez-Valera F."/>
            <person name="Lopez-Perez M."/>
        </authorList>
    </citation>
    <scope>NUCLEOTIDE SEQUENCE [LARGE SCALE GENOMIC DNA]</scope>
    <source>
        <strain evidence="6">MED-G167</strain>
    </source>
</reference>
<evidence type="ECO:0000256" key="3">
    <source>
        <dbReference type="ARBA" id="ARBA00022917"/>
    </source>
</evidence>
<keyword evidence="2" id="KW-0547">Nucleotide-binding</keyword>
<dbReference type="GO" id="GO:0004812">
    <property type="term" value="F:aminoacyl-tRNA ligase activity"/>
    <property type="evidence" value="ECO:0007669"/>
    <property type="project" value="UniProtKB-KW"/>
</dbReference>
<evidence type="ECO:0000313" key="7">
    <source>
        <dbReference type="Proteomes" id="UP000318359"/>
    </source>
</evidence>
<dbReference type="SUPFAM" id="SSF52954">
    <property type="entry name" value="Class II aaRS ABD-related"/>
    <property type="match status" value="1"/>
</dbReference>
<keyword evidence="3" id="KW-0648">Protein biosynthesis</keyword>
<dbReference type="Pfam" id="PF03129">
    <property type="entry name" value="HGTP_anticodon"/>
    <property type="match status" value="1"/>
</dbReference>
<dbReference type="Gene3D" id="3.40.50.800">
    <property type="entry name" value="Anticodon-binding domain"/>
    <property type="match status" value="1"/>
</dbReference>
<evidence type="ECO:0000256" key="2">
    <source>
        <dbReference type="ARBA" id="ARBA00022840"/>
    </source>
</evidence>
<comment type="caution">
    <text evidence="6">The sequence shown here is derived from an EMBL/GenBank/DDBJ whole genome shotgun (WGS) entry which is preliminary data.</text>
</comment>
<proteinExistence type="predicted"/>